<dbReference type="AlphaFoldDB" id="A0A8I5NNR9"/>
<evidence type="ECO:0000313" key="2">
    <source>
        <dbReference type="Ensembl" id="ENSPANP00000055065.1"/>
    </source>
</evidence>
<reference evidence="2" key="2">
    <citation type="submission" date="2025-08" db="UniProtKB">
        <authorList>
            <consortium name="Ensembl"/>
        </authorList>
    </citation>
    <scope>IDENTIFICATION</scope>
</reference>
<dbReference type="Ensembl" id="ENSPANT00000065033.1">
    <property type="protein sequence ID" value="ENSPANP00000055065.1"/>
    <property type="gene ID" value="ENSPANG00000038267.1"/>
</dbReference>
<dbReference type="PRINTS" id="PR02045">
    <property type="entry name" value="F138DOMAIN"/>
</dbReference>
<keyword evidence="3" id="KW-1185">Reference proteome</keyword>
<evidence type="ECO:0000256" key="1">
    <source>
        <dbReference type="SAM" id="SignalP"/>
    </source>
</evidence>
<reference evidence="2 3" key="1">
    <citation type="submission" date="2012-03" db="EMBL/GenBank/DDBJ databases">
        <title>Whole Genome Assembly of Papio anubis.</title>
        <authorList>
            <person name="Liu Y.L."/>
            <person name="Abraham K.A."/>
            <person name="Akbar H.A."/>
            <person name="Ali S.A."/>
            <person name="Anosike U.A."/>
            <person name="Aqrawi P.A."/>
            <person name="Arias F.A."/>
            <person name="Attaway T.A."/>
            <person name="Awwad R.A."/>
            <person name="Babu C.B."/>
            <person name="Bandaranaike D.B."/>
            <person name="Battles P.B."/>
            <person name="Bell A.B."/>
            <person name="Beltran B.B."/>
            <person name="Berhane-Mersha D.B."/>
            <person name="Bess C.B."/>
            <person name="Bickham C.B."/>
            <person name="Bolden T.B."/>
            <person name="Carter K.C."/>
            <person name="Chau D.C."/>
            <person name="Chavez A.C."/>
            <person name="Clerc-Blankenburg K.C."/>
            <person name="Coyle M.C."/>
            <person name="Dao M.D."/>
            <person name="Davila M.L.D."/>
            <person name="Davy-Carroll L.D."/>
            <person name="Denson S.D."/>
            <person name="Dinh H.D."/>
            <person name="Fernandez S.F."/>
            <person name="Fernando P.F."/>
            <person name="Forbes L.F."/>
            <person name="Francis C.F."/>
            <person name="Francisco L.F."/>
            <person name="Fu Q.F."/>
            <person name="Garcia-Iii R.G."/>
            <person name="Garrett T.G."/>
            <person name="Gross S.G."/>
            <person name="Gubbala S.G."/>
            <person name="Hirani K.H."/>
            <person name="Hogues M.H."/>
            <person name="Hollins B.H."/>
            <person name="Jackson L.J."/>
            <person name="Javaid M.J."/>
            <person name="Jhangiani S.J."/>
            <person name="Johnson A.J."/>
            <person name="Johnson B.J."/>
            <person name="Jones J.J."/>
            <person name="Joshi V.J."/>
            <person name="Kalu J.K."/>
            <person name="Khan N.K."/>
            <person name="Korchina V.K."/>
            <person name="Kovar C.K."/>
            <person name="Lago L.L."/>
            <person name="Lara F.L."/>
            <person name="Le T.-K.L."/>
            <person name="Lee S.L."/>
            <person name="Legall-Iii F.L."/>
            <person name="Lemon S.L."/>
            <person name="Liu J.L."/>
            <person name="Liu Y.-S.L."/>
            <person name="Liyanage D.L."/>
            <person name="Lopez J.L."/>
            <person name="Lorensuhewa L.L."/>
            <person name="Mata R.M."/>
            <person name="Mathew T.M."/>
            <person name="Mercado C.M."/>
            <person name="Mercado I.M."/>
            <person name="Morales K.M."/>
            <person name="Morgan M.M."/>
            <person name="Munidasa M.M."/>
            <person name="Ngo D.N."/>
            <person name="Nguyen L.N."/>
            <person name="Nguyen T.N."/>
            <person name="Nguyen N.N."/>
            <person name="Obregon M.O."/>
            <person name="Okwuonu G.O."/>
            <person name="Ongeri F.O."/>
            <person name="Onwere C.O."/>
            <person name="Osifeso I.O."/>
            <person name="Parra A.P."/>
            <person name="Patil S.P."/>
            <person name="Perez A.P."/>
            <person name="Perez Y.P."/>
            <person name="Pham C.P."/>
            <person name="Pu L.-L.P."/>
            <person name="Puazo M.P."/>
            <person name="Quiroz J.Q."/>
            <person name="Rouhana J.R."/>
            <person name="Ruiz M.R."/>
            <person name="Ruiz S.-J.R."/>
            <person name="Saada N.S."/>
            <person name="Santibanez J.S."/>
            <person name="Scheel M.S."/>
            <person name="Schneider B.S."/>
            <person name="Simmons D.S."/>
            <person name="Sisson I.S."/>
            <person name="Tang L.-Y.T."/>
            <person name="Thornton R.T."/>
            <person name="Tisius J.T."/>
            <person name="Toledanes G.T."/>
            <person name="Trejos Z.T."/>
            <person name="Usmani K.U."/>
            <person name="Varghese R.V."/>
            <person name="Vattathil S.V."/>
            <person name="Vee V.V."/>
            <person name="Walker D.W."/>
            <person name="Weissenberger G.W."/>
            <person name="White C.W."/>
            <person name="Williams A.W."/>
            <person name="Woodworth J.W."/>
            <person name="Wright R.W."/>
            <person name="Zhu Y.Z."/>
            <person name="Han Y.H."/>
            <person name="Newsham I.N."/>
            <person name="Nazareth L.N."/>
            <person name="Worley K.W."/>
            <person name="Muzny D.M."/>
            <person name="Rogers J.R."/>
            <person name="Gibbs R.G."/>
        </authorList>
    </citation>
    <scope>NUCLEOTIDE SEQUENCE [LARGE SCALE GENOMIC DNA]</scope>
</reference>
<accession>A0A8I5NNR9</accession>
<dbReference type="PANTHER" id="PTHR12138:SF75">
    <property type="entry name" value="SECRETED PROTEIN"/>
    <property type="match status" value="1"/>
</dbReference>
<keyword evidence="1" id="KW-0732">Signal</keyword>
<sequence length="81" mass="9277">SQHFFFFFFLRRSLALSPRLECSGAISAHCKLHLPGSRHSPASASDWDYRRPPPHQANFFVFLVEMGFHRVSQDGLDLLTS</sequence>
<feature type="signal peptide" evidence="1">
    <location>
        <begin position="1"/>
        <end position="15"/>
    </location>
</feature>
<reference evidence="2" key="3">
    <citation type="submission" date="2025-09" db="UniProtKB">
        <authorList>
            <consortium name="Ensembl"/>
        </authorList>
    </citation>
    <scope>IDENTIFICATION</scope>
</reference>
<name>A0A8I5NNR9_PAPAN</name>
<dbReference type="Proteomes" id="UP000028761">
    <property type="component" value="Chromosome 14"/>
</dbReference>
<evidence type="ECO:0000313" key="3">
    <source>
        <dbReference type="Proteomes" id="UP000028761"/>
    </source>
</evidence>
<proteinExistence type="predicted"/>
<protein>
    <submittedName>
        <fullName evidence="2">Uncharacterized protein</fullName>
    </submittedName>
</protein>
<dbReference type="GeneTree" id="ENSGT00940000163505"/>
<feature type="chain" id="PRO_5035205350" evidence="1">
    <location>
        <begin position="16"/>
        <end position="81"/>
    </location>
</feature>
<dbReference type="PANTHER" id="PTHR12138">
    <property type="entry name" value="PRIMATE-EXPANDED PROTEIN FAMILY"/>
    <property type="match status" value="1"/>
</dbReference>
<organism evidence="2 3">
    <name type="scientific">Papio anubis</name>
    <name type="common">Olive baboon</name>
    <dbReference type="NCBI Taxonomy" id="9555"/>
    <lineage>
        <taxon>Eukaryota</taxon>
        <taxon>Metazoa</taxon>
        <taxon>Chordata</taxon>
        <taxon>Craniata</taxon>
        <taxon>Vertebrata</taxon>
        <taxon>Euteleostomi</taxon>
        <taxon>Mammalia</taxon>
        <taxon>Eutheria</taxon>
        <taxon>Euarchontoglires</taxon>
        <taxon>Primates</taxon>
        <taxon>Haplorrhini</taxon>
        <taxon>Catarrhini</taxon>
        <taxon>Cercopithecidae</taxon>
        <taxon>Cercopithecinae</taxon>
        <taxon>Papio</taxon>
    </lineage>
</organism>